<reference evidence="4 5" key="1">
    <citation type="journal article" date="2017" name="Antonie Van Leeuwenhoek">
        <title>Rhizobium rhizosphaerae sp. nov., a novel species isolated from rice rhizosphere.</title>
        <authorList>
            <person name="Zhao J.J."/>
            <person name="Zhang J."/>
            <person name="Zhang R.J."/>
            <person name="Zhang C.W."/>
            <person name="Yin H.Q."/>
            <person name="Zhang X.X."/>
        </authorList>
    </citation>
    <scope>NUCLEOTIDE SEQUENCE [LARGE SCALE GENOMIC DNA]</scope>
    <source>
        <strain evidence="4 5">E3</strain>
    </source>
</reference>
<accession>K6WWT2</accession>
<evidence type="ECO:0000256" key="1">
    <source>
        <dbReference type="ARBA" id="ARBA00022729"/>
    </source>
</evidence>
<name>K6WWT2_9ALTE</name>
<keyword evidence="4" id="KW-0472">Membrane</keyword>
<dbReference type="RefSeq" id="WP_008842709.1">
    <property type="nucleotide sequence ID" value="NZ_BAEN01000009.1"/>
</dbReference>
<keyword evidence="4" id="KW-0812">Transmembrane</keyword>
<dbReference type="InterPro" id="IPR011250">
    <property type="entry name" value="OMP/PagP_B-barrel"/>
</dbReference>
<protein>
    <submittedName>
        <fullName evidence="4">OmpA domain protein transmembrane region-containing protein</fullName>
    </submittedName>
</protein>
<dbReference type="Gene3D" id="2.40.160.20">
    <property type="match status" value="1"/>
</dbReference>
<organism evidence="4 5">
    <name type="scientific">Aliiglaciecola lipolytica E3</name>
    <dbReference type="NCBI Taxonomy" id="1127673"/>
    <lineage>
        <taxon>Bacteria</taxon>
        <taxon>Pseudomonadati</taxon>
        <taxon>Pseudomonadota</taxon>
        <taxon>Gammaproteobacteria</taxon>
        <taxon>Alteromonadales</taxon>
        <taxon>Alteromonadaceae</taxon>
        <taxon>Aliiglaciecola</taxon>
    </lineage>
</organism>
<dbReference type="Proteomes" id="UP000006334">
    <property type="component" value="Unassembled WGS sequence"/>
</dbReference>
<dbReference type="OrthoDB" id="7620169at2"/>
<evidence type="ECO:0000259" key="3">
    <source>
        <dbReference type="Pfam" id="PF13505"/>
    </source>
</evidence>
<proteinExistence type="predicted"/>
<evidence type="ECO:0000256" key="2">
    <source>
        <dbReference type="SAM" id="SignalP"/>
    </source>
</evidence>
<evidence type="ECO:0000313" key="4">
    <source>
        <dbReference type="EMBL" id="GAC12889.1"/>
    </source>
</evidence>
<feature type="signal peptide" evidence="2">
    <location>
        <begin position="1"/>
        <end position="24"/>
    </location>
</feature>
<gene>
    <name evidence="4" type="ORF">GLIP_0235</name>
</gene>
<keyword evidence="1 2" id="KW-0732">Signal</keyword>
<comment type="caution">
    <text evidence="4">The sequence shown here is derived from an EMBL/GenBank/DDBJ whole genome shotgun (WGS) entry which is preliminary data.</text>
</comment>
<feature type="domain" description="Outer membrane protein beta-barrel" evidence="3">
    <location>
        <begin position="13"/>
        <end position="192"/>
    </location>
</feature>
<dbReference type="STRING" id="1127673.GLIP_0235"/>
<dbReference type="EMBL" id="BAEN01000009">
    <property type="protein sequence ID" value="GAC12889.1"/>
    <property type="molecule type" value="Genomic_DNA"/>
</dbReference>
<keyword evidence="5" id="KW-1185">Reference proteome</keyword>
<dbReference type="AlphaFoldDB" id="K6WWT2"/>
<dbReference type="eggNOG" id="COG3637">
    <property type="taxonomic scope" value="Bacteria"/>
</dbReference>
<evidence type="ECO:0000313" key="5">
    <source>
        <dbReference type="Proteomes" id="UP000006334"/>
    </source>
</evidence>
<dbReference type="InterPro" id="IPR027385">
    <property type="entry name" value="Beta-barrel_OMP"/>
</dbReference>
<dbReference type="SUPFAM" id="SSF56925">
    <property type="entry name" value="OMPA-like"/>
    <property type="match status" value="1"/>
</dbReference>
<dbReference type="Pfam" id="PF13505">
    <property type="entry name" value="OMP_b-brl"/>
    <property type="match status" value="1"/>
</dbReference>
<feature type="chain" id="PRO_5003898750" evidence="2">
    <location>
        <begin position="25"/>
        <end position="192"/>
    </location>
</feature>
<sequence>MKHKTKILSSLTALALITSFNTSAQSNTGSSLNQDGFYLGGNYGYLRVEGDDDFDDDKDAFEGIVGYRFNQYFALEGSYIDFGEYGSDLANADTNGYTAAIKGSLPLNDAFSLFLKVGQLWSETDYSALGATREIDDESVFVGGGVAFTLTPNFVLNATYSVYDTSLEFDDVDDENFETDFKQASVGFEFRF</sequence>